<dbReference type="OrthoDB" id="10596058at2759"/>
<sequence>MAHIVASSQHCLPQQPGQALAPLPTSPAKAPLRTAVAGAHNPNSAGARNMGSQEGDMLEAHRDAGKGPLGDRHKFIKFKLEKRGVRKSSKDAEEPVQFHKGGGEVGRQFLDVPMDLCDRTLKIVHPSDKTVRTGKVLSWNSQKKEHRITLAGGETLDVDLTTSDWLLCNEAAAGREATTREANGNAAQGDTPHTTNYSSDKTDRELDFDGVGSGKGSRKRPANMALDDQFGLPQLSHGIGLIPPKGRRPYRQGGCKAGRYMKTEDLVGRRVHMWSSKDSVYVAAGVAEYDRSQGLHKVIYLDDTSEWINMESAIWRLGTSEHDFLYPEHFDRDVLGQDGTRDQLLSFDGQRDIAAAGLVALAGADRGTAVAADANDGMGADEAPRTTDMGPEVGKKLVASSMEFQVHKVNTPNSGYHVLCSVPPGTKIGDVHVTCGNACIIIEHGKNKKQE</sequence>
<accession>A0A8S1IY50</accession>
<dbReference type="Proteomes" id="UP000708148">
    <property type="component" value="Unassembled WGS sequence"/>
</dbReference>
<feature type="compositionally biased region" description="Polar residues" evidence="1">
    <location>
        <begin position="185"/>
        <end position="199"/>
    </location>
</feature>
<feature type="region of interest" description="Disordered" evidence="1">
    <location>
        <begin position="1"/>
        <end position="28"/>
    </location>
</feature>
<evidence type="ECO:0000256" key="1">
    <source>
        <dbReference type="SAM" id="MobiDB-lite"/>
    </source>
</evidence>
<feature type="compositionally biased region" description="Low complexity" evidence="1">
    <location>
        <begin position="12"/>
        <end position="23"/>
    </location>
</feature>
<proteinExistence type="predicted"/>
<gene>
    <name evidence="2" type="ORF">OSTQU699_LOCUS5260</name>
</gene>
<name>A0A8S1IY50_9CHLO</name>
<feature type="compositionally biased region" description="Polar residues" evidence="1">
    <location>
        <begin position="1"/>
        <end position="11"/>
    </location>
</feature>
<dbReference type="AlphaFoldDB" id="A0A8S1IY50"/>
<evidence type="ECO:0000313" key="2">
    <source>
        <dbReference type="EMBL" id="CAD7699901.1"/>
    </source>
</evidence>
<evidence type="ECO:0000313" key="3">
    <source>
        <dbReference type="Proteomes" id="UP000708148"/>
    </source>
</evidence>
<reference evidence="2" key="1">
    <citation type="submission" date="2020-12" db="EMBL/GenBank/DDBJ databases">
        <authorList>
            <person name="Iha C."/>
        </authorList>
    </citation>
    <scope>NUCLEOTIDE SEQUENCE</scope>
</reference>
<organism evidence="2 3">
    <name type="scientific">Ostreobium quekettii</name>
    <dbReference type="NCBI Taxonomy" id="121088"/>
    <lineage>
        <taxon>Eukaryota</taxon>
        <taxon>Viridiplantae</taxon>
        <taxon>Chlorophyta</taxon>
        <taxon>core chlorophytes</taxon>
        <taxon>Ulvophyceae</taxon>
        <taxon>TCBD clade</taxon>
        <taxon>Bryopsidales</taxon>
        <taxon>Ostreobineae</taxon>
        <taxon>Ostreobiaceae</taxon>
        <taxon>Ostreobium</taxon>
    </lineage>
</organism>
<comment type="caution">
    <text evidence="2">The sequence shown here is derived from an EMBL/GenBank/DDBJ whole genome shotgun (WGS) entry which is preliminary data.</text>
</comment>
<feature type="region of interest" description="Disordered" evidence="1">
    <location>
        <begin position="177"/>
        <end position="222"/>
    </location>
</feature>
<feature type="non-terminal residue" evidence="2">
    <location>
        <position position="451"/>
    </location>
</feature>
<dbReference type="CDD" id="cd20404">
    <property type="entry name" value="Tudor_Agenet_AtEML-like"/>
    <property type="match status" value="1"/>
</dbReference>
<keyword evidence="3" id="KW-1185">Reference proteome</keyword>
<protein>
    <submittedName>
        <fullName evidence="2">Uncharacterized protein</fullName>
    </submittedName>
</protein>
<dbReference type="EMBL" id="CAJHUC010001132">
    <property type="protein sequence ID" value="CAD7699901.1"/>
    <property type="molecule type" value="Genomic_DNA"/>
</dbReference>